<proteinExistence type="predicted"/>
<dbReference type="KEGG" id="tcn:H9L16_13280"/>
<dbReference type="PROSITE" id="PS51257">
    <property type="entry name" value="PROKAR_LIPOPROTEIN"/>
    <property type="match status" value="1"/>
</dbReference>
<evidence type="ECO:0000256" key="1">
    <source>
        <dbReference type="SAM" id="SignalP"/>
    </source>
</evidence>
<accession>A0A7G9SP48</accession>
<keyword evidence="3" id="KW-1185">Reference proteome</keyword>
<feature type="signal peptide" evidence="1">
    <location>
        <begin position="1"/>
        <end position="22"/>
    </location>
</feature>
<gene>
    <name evidence="2" type="ORF">H9L16_13280</name>
</gene>
<evidence type="ECO:0000313" key="2">
    <source>
        <dbReference type="EMBL" id="QNN69623.1"/>
    </source>
</evidence>
<organism evidence="2 3">
    <name type="scientific">Thermomonas carbonis</name>
    <dbReference type="NCBI Taxonomy" id="1463158"/>
    <lineage>
        <taxon>Bacteria</taxon>
        <taxon>Pseudomonadati</taxon>
        <taxon>Pseudomonadota</taxon>
        <taxon>Gammaproteobacteria</taxon>
        <taxon>Lysobacterales</taxon>
        <taxon>Lysobacteraceae</taxon>
        <taxon>Thermomonas</taxon>
    </lineage>
</organism>
<keyword evidence="1" id="KW-0732">Signal</keyword>
<sequence>MRRLIGLLLSALLLAGCVAQQAAVAERKALAASMPMLRLPPSALPGTLALQQRLAFRHGDRRETVDALVENDTGSTRLVIHAQGQVALRLEWDGKQLTQTRAPWLPSELDGERVLSDLQLVFWPVDAIASALPEGWSLRDDQGQRVLRQRETIIATVEYPQPMQARLDQRALGYMLEISSSEIESMEDTP</sequence>
<feature type="chain" id="PRO_5028858019" evidence="1">
    <location>
        <begin position="23"/>
        <end position="190"/>
    </location>
</feature>
<dbReference type="RefSeq" id="WP_187552141.1">
    <property type="nucleotide sequence ID" value="NZ_BMZL01000001.1"/>
</dbReference>
<dbReference type="InterPro" id="IPR021675">
    <property type="entry name" value="DUF3261"/>
</dbReference>
<dbReference type="Proteomes" id="UP000515804">
    <property type="component" value="Chromosome"/>
</dbReference>
<reference evidence="2 3" key="1">
    <citation type="submission" date="2020-08" db="EMBL/GenBank/DDBJ databases">
        <title>Genome sequence of Thermomonas carbonis KCTC 42013T.</title>
        <authorList>
            <person name="Hyun D.-W."/>
            <person name="Bae J.-W."/>
        </authorList>
    </citation>
    <scope>NUCLEOTIDE SEQUENCE [LARGE SCALE GENOMIC DNA]</scope>
    <source>
        <strain evidence="2 3">KCTC 42013</strain>
    </source>
</reference>
<dbReference type="Pfam" id="PF11659">
    <property type="entry name" value="DUF3261"/>
    <property type="match status" value="1"/>
</dbReference>
<protein>
    <submittedName>
        <fullName evidence="2">DUF3261 domain-containing protein</fullName>
    </submittedName>
</protein>
<dbReference type="AlphaFoldDB" id="A0A7G9SP48"/>
<evidence type="ECO:0000313" key="3">
    <source>
        <dbReference type="Proteomes" id="UP000515804"/>
    </source>
</evidence>
<dbReference type="EMBL" id="CP060719">
    <property type="protein sequence ID" value="QNN69623.1"/>
    <property type="molecule type" value="Genomic_DNA"/>
</dbReference>
<name>A0A7G9SP48_9GAMM</name>